<keyword evidence="6 17" id="KW-0547">Nucleotide-binding</keyword>
<evidence type="ECO:0000256" key="9">
    <source>
        <dbReference type="ARBA" id="ARBA00022958"/>
    </source>
</evidence>
<comment type="catalytic activity">
    <reaction evidence="1 18 19">
        <text>(6R)-NADHX = (6S)-NADHX</text>
        <dbReference type="Rhea" id="RHEA:32215"/>
        <dbReference type="ChEBI" id="CHEBI:64074"/>
        <dbReference type="ChEBI" id="CHEBI:64075"/>
        <dbReference type="EC" id="5.1.99.6"/>
    </reaction>
</comment>
<evidence type="ECO:0000313" key="23">
    <source>
        <dbReference type="Proteomes" id="UP000323521"/>
    </source>
</evidence>
<gene>
    <name evidence="18" type="primary">nnrE</name>
    <name evidence="17" type="synonym">nnrD</name>
    <name evidence="22" type="ORF">DCMF_13145</name>
</gene>
<evidence type="ECO:0000256" key="3">
    <source>
        <dbReference type="ARBA" id="ARBA00006001"/>
    </source>
</evidence>
<keyword evidence="10 17" id="KW-0520">NAD</keyword>
<evidence type="ECO:0000256" key="14">
    <source>
        <dbReference type="ARBA" id="ARBA00025153"/>
    </source>
</evidence>
<evidence type="ECO:0000256" key="12">
    <source>
        <dbReference type="ARBA" id="ARBA00023239"/>
    </source>
</evidence>
<dbReference type="GO" id="GO:0052855">
    <property type="term" value="F:ADP-dependent NAD(P)H-hydrate dehydratase activity"/>
    <property type="evidence" value="ECO:0007669"/>
    <property type="project" value="UniProtKB-UniRule"/>
</dbReference>
<dbReference type="Gene3D" id="3.40.1190.20">
    <property type="match status" value="1"/>
</dbReference>
<dbReference type="EC" id="4.2.1.136" evidence="19"/>
<evidence type="ECO:0000256" key="2">
    <source>
        <dbReference type="ARBA" id="ARBA00000909"/>
    </source>
</evidence>
<dbReference type="SUPFAM" id="SSF53613">
    <property type="entry name" value="Ribokinase-like"/>
    <property type="match status" value="1"/>
</dbReference>
<feature type="binding site" evidence="18">
    <location>
        <position position="168"/>
    </location>
    <ligand>
        <name>K(+)</name>
        <dbReference type="ChEBI" id="CHEBI:29103"/>
    </ligand>
</feature>
<dbReference type="Pfam" id="PF03853">
    <property type="entry name" value="YjeF_N"/>
    <property type="match status" value="1"/>
</dbReference>
<feature type="binding site" evidence="18">
    <location>
        <position position="61"/>
    </location>
    <ligand>
        <name>K(+)</name>
        <dbReference type="ChEBI" id="CHEBI:29103"/>
    </ligand>
</feature>
<dbReference type="PROSITE" id="PS01050">
    <property type="entry name" value="YJEF_C_2"/>
    <property type="match status" value="1"/>
</dbReference>
<dbReference type="InterPro" id="IPR036652">
    <property type="entry name" value="YjeF_N_dom_sf"/>
</dbReference>
<organism evidence="22 23">
    <name type="scientific">Formimonas warabiya</name>
    <dbReference type="NCBI Taxonomy" id="1761012"/>
    <lineage>
        <taxon>Bacteria</taxon>
        <taxon>Bacillati</taxon>
        <taxon>Bacillota</taxon>
        <taxon>Clostridia</taxon>
        <taxon>Eubacteriales</taxon>
        <taxon>Peptococcaceae</taxon>
        <taxon>Candidatus Formimonas</taxon>
    </lineage>
</organism>
<evidence type="ECO:0000313" key="22">
    <source>
        <dbReference type="EMBL" id="ATW25577.1"/>
    </source>
</evidence>
<evidence type="ECO:0000256" key="7">
    <source>
        <dbReference type="ARBA" id="ARBA00022840"/>
    </source>
</evidence>
<protein>
    <recommendedName>
        <fullName evidence="19">Bifunctional NAD(P)H-hydrate repair enzyme</fullName>
    </recommendedName>
    <alternativeName>
        <fullName evidence="19">Nicotinamide nucleotide repair protein</fullName>
    </alternativeName>
    <domain>
        <recommendedName>
            <fullName evidence="19">ADP-dependent (S)-NAD(P)H-hydrate dehydratase</fullName>
            <ecNumber evidence="19">4.2.1.136</ecNumber>
        </recommendedName>
        <alternativeName>
            <fullName evidence="19">ADP-dependent NAD(P)HX dehydratase</fullName>
        </alternativeName>
    </domain>
    <domain>
        <recommendedName>
            <fullName evidence="19">NAD(P)H-hydrate epimerase</fullName>
            <ecNumber evidence="19">5.1.99.6</ecNumber>
        </recommendedName>
    </domain>
</protein>
<comment type="cofactor">
    <cofactor evidence="18 19">
        <name>K(+)</name>
        <dbReference type="ChEBI" id="CHEBI:29103"/>
    </cofactor>
    <text evidence="18 19">Binds 1 potassium ion per subunit.</text>
</comment>
<comment type="function">
    <text evidence="18">Catalyzes the epimerization of the S- and R-forms of NAD(P)HX, a damaged form of NAD(P)H that is a result of enzymatic or heat-dependent hydration. This is a prerequisite for the S-specific NAD(P)H-hydrate dehydratase to allow the repair of both epimers of NAD(P)HX.</text>
</comment>
<dbReference type="AlphaFoldDB" id="A0A3G1KT23"/>
<dbReference type="InterPro" id="IPR017953">
    <property type="entry name" value="Carbohydrate_kinase_pred_CS"/>
</dbReference>
<comment type="catalytic activity">
    <reaction evidence="15 17 19">
        <text>(6S)-NADHX + ADP = AMP + phosphate + NADH + H(+)</text>
        <dbReference type="Rhea" id="RHEA:32223"/>
        <dbReference type="ChEBI" id="CHEBI:15378"/>
        <dbReference type="ChEBI" id="CHEBI:43474"/>
        <dbReference type="ChEBI" id="CHEBI:57945"/>
        <dbReference type="ChEBI" id="CHEBI:64074"/>
        <dbReference type="ChEBI" id="CHEBI:456215"/>
        <dbReference type="ChEBI" id="CHEBI:456216"/>
        <dbReference type="EC" id="4.2.1.136"/>
    </reaction>
</comment>
<comment type="function">
    <text evidence="17">Catalyzes the dehydration of the S-form of NAD(P)HX at the expense of ADP, which is converted to AMP. Together with NAD(P)HX epimerase, which catalyzes the epimerization of the S- and R-forms, the enzyme allows the repair of both epimers of NAD(P)HX, a damaged form of NAD(P)H that is a result of enzymatic or heat-dependent hydration.</text>
</comment>
<dbReference type="Proteomes" id="UP000323521">
    <property type="component" value="Chromosome"/>
</dbReference>
<comment type="similarity">
    <text evidence="3 19">In the N-terminal section; belongs to the NnrE/AIBP family.</text>
</comment>
<comment type="similarity">
    <text evidence="18">Belongs to the NnrE/AIBP family.</text>
</comment>
<keyword evidence="5 18" id="KW-0479">Metal-binding</keyword>
<dbReference type="InterPro" id="IPR000631">
    <property type="entry name" value="CARKD"/>
</dbReference>
<evidence type="ECO:0000256" key="8">
    <source>
        <dbReference type="ARBA" id="ARBA00022857"/>
    </source>
</evidence>
<comment type="function">
    <text evidence="14 19">Bifunctional enzyme that catalyzes the epimerization of the S- and R-forms of NAD(P)HX and the dehydration of the S-form of NAD(P)HX at the expense of ADP, which is converted to AMP. This allows the repair of both epimers of NAD(P)HX, a damaged form of NAD(P)H that is a result of enzymatic or heat-dependent hydration.</text>
</comment>
<keyword evidence="9 18" id="KW-0630">Potassium</keyword>
<evidence type="ECO:0000256" key="11">
    <source>
        <dbReference type="ARBA" id="ARBA00023235"/>
    </source>
</evidence>
<feature type="binding site" evidence="18">
    <location>
        <begin position="136"/>
        <end position="142"/>
    </location>
    <ligand>
        <name>(6S)-NADPHX</name>
        <dbReference type="ChEBI" id="CHEBI:64076"/>
    </ligand>
</feature>
<feature type="domain" description="YjeF N-terminal" evidence="21">
    <location>
        <begin position="9"/>
        <end position="222"/>
    </location>
</feature>
<dbReference type="GO" id="GO:0046872">
    <property type="term" value="F:metal ion binding"/>
    <property type="evidence" value="ECO:0007669"/>
    <property type="project" value="UniProtKB-UniRule"/>
</dbReference>
<comment type="similarity">
    <text evidence="17">Belongs to the NnrD/CARKD family.</text>
</comment>
<comment type="catalytic activity">
    <reaction evidence="16 17 19">
        <text>(6S)-NADPHX + ADP = AMP + phosphate + NADPH + H(+)</text>
        <dbReference type="Rhea" id="RHEA:32235"/>
        <dbReference type="ChEBI" id="CHEBI:15378"/>
        <dbReference type="ChEBI" id="CHEBI:43474"/>
        <dbReference type="ChEBI" id="CHEBI:57783"/>
        <dbReference type="ChEBI" id="CHEBI:64076"/>
        <dbReference type="ChEBI" id="CHEBI:456215"/>
        <dbReference type="ChEBI" id="CHEBI:456216"/>
        <dbReference type="EC" id="4.2.1.136"/>
    </reaction>
</comment>
<evidence type="ECO:0000259" key="21">
    <source>
        <dbReference type="PROSITE" id="PS51385"/>
    </source>
</evidence>
<feature type="binding site" evidence="17">
    <location>
        <position position="455"/>
    </location>
    <ligand>
        <name>(6S)-NADPHX</name>
        <dbReference type="ChEBI" id="CHEBI:64076"/>
    </ligand>
</feature>
<evidence type="ECO:0000256" key="13">
    <source>
        <dbReference type="ARBA" id="ARBA00023268"/>
    </source>
</evidence>
<feature type="binding site" evidence="17">
    <location>
        <position position="267"/>
    </location>
    <ligand>
        <name>(6S)-NADPHX</name>
        <dbReference type="ChEBI" id="CHEBI:64076"/>
    </ligand>
</feature>
<feature type="binding site" evidence="18">
    <location>
        <position position="165"/>
    </location>
    <ligand>
        <name>(6S)-NADPHX</name>
        <dbReference type="ChEBI" id="CHEBI:64076"/>
    </ligand>
</feature>
<evidence type="ECO:0000256" key="19">
    <source>
        <dbReference type="PIRNR" id="PIRNR017184"/>
    </source>
</evidence>
<dbReference type="GO" id="GO:0052856">
    <property type="term" value="F:NAD(P)HX epimerase activity"/>
    <property type="evidence" value="ECO:0007669"/>
    <property type="project" value="UniProtKB-UniRule"/>
</dbReference>
<keyword evidence="23" id="KW-1185">Reference proteome</keyword>
<name>A0A3G1KT23_FORW1</name>
<dbReference type="SUPFAM" id="SSF64153">
    <property type="entry name" value="YjeF N-terminal domain-like"/>
    <property type="match status" value="1"/>
</dbReference>
<dbReference type="NCBIfam" id="TIGR00197">
    <property type="entry name" value="yjeF_nterm"/>
    <property type="match status" value="1"/>
</dbReference>
<comment type="cofactor">
    <cofactor evidence="17">
        <name>Mg(2+)</name>
        <dbReference type="ChEBI" id="CHEBI:18420"/>
    </cofactor>
</comment>
<dbReference type="InterPro" id="IPR029056">
    <property type="entry name" value="Ribokinase-like"/>
</dbReference>
<dbReference type="GO" id="GO:0046496">
    <property type="term" value="P:nicotinamide nucleotide metabolic process"/>
    <property type="evidence" value="ECO:0007669"/>
    <property type="project" value="UniProtKB-UniRule"/>
</dbReference>
<proteinExistence type="inferred from homology"/>
<feature type="binding site" evidence="17">
    <location>
        <position position="454"/>
    </location>
    <ligand>
        <name>AMP</name>
        <dbReference type="ChEBI" id="CHEBI:456215"/>
    </ligand>
</feature>
<feature type="binding site" evidence="17">
    <location>
        <position position="337"/>
    </location>
    <ligand>
        <name>(6S)-NADPHX</name>
        <dbReference type="ChEBI" id="CHEBI:64076"/>
    </ligand>
</feature>
<dbReference type="PANTHER" id="PTHR12592">
    <property type="entry name" value="ATP-DEPENDENT (S)-NAD(P)H-HYDRATE DEHYDRATASE FAMILY MEMBER"/>
    <property type="match status" value="1"/>
</dbReference>
<dbReference type="EMBL" id="CP017634">
    <property type="protein sequence ID" value="ATW25577.1"/>
    <property type="molecule type" value="Genomic_DNA"/>
</dbReference>
<evidence type="ECO:0000256" key="15">
    <source>
        <dbReference type="ARBA" id="ARBA00048238"/>
    </source>
</evidence>
<dbReference type="Pfam" id="PF01256">
    <property type="entry name" value="Carb_kinase"/>
    <property type="match status" value="1"/>
</dbReference>
<evidence type="ECO:0000256" key="18">
    <source>
        <dbReference type="HAMAP-Rule" id="MF_01966"/>
    </source>
</evidence>
<dbReference type="InterPro" id="IPR030677">
    <property type="entry name" value="Nnr"/>
</dbReference>
<keyword evidence="13" id="KW-0511">Multifunctional enzyme</keyword>
<keyword evidence="7 17" id="KW-0067">ATP-binding</keyword>
<evidence type="ECO:0000256" key="16">
    <source>
        <dbReference type="ARBA" id="ARBA00049209"/>
    </source>
</evidence>
<evidence type="ECO:0000256" key="1">
    <source>
        <dbReference type="ARBA" id="ARBA00000013"/>
    </source>
</evidence>
<dbReference type="HAMAP" id="MF_01966">
    <property type="entry name" value="NADHX_epimerase"/>
    <property type="match status" value="1"/>
</dbReference>
<evidence type="ECO:0000256" key="17">
    <source>
        <dbReference type="HAMAP-Rule" id="MF_01965"/>
    </source>
</evidence>
<feature type="binding site" evidence="17">
    <location>
        <begin position="425"/>
        <end position="429"/>
    </location>
    <ligand>
        <name>AMP</name>
        <dbReference type="ChEBI" id="CHEBI:456215"/>
    </ligand>
</feature>
<comment type="subunit">
    <text evidence="17">Homotetramer.</text>
</comment>
<sequence length="518" mass="54227">MKLATAEEMRLLDQTAINEYGIPGVLLMENAGLAVVHAIKDYFSGPLARKRVMVIAGKGNNGGDGFVVARHLANAGCDVKLFLLCKPEELHGDAALNWKIARKMNIRYQLILTERDLNVVKVALMYTELVVDGIFGTGFQGAAQGTIAKLIELVNEAGKPVISIDLPSGMEADTGRVNGACIKARCTVTFGLPKIGLVLEPGASFVGKMLVADISLPQELVVKQPLRRFLLDQDFCRQLLPVRAIDSHKGSFGHVLVIGGAPGMTGAVTLAATAAVRSGAGLVTAAVPAGLSSVMAMKLTEAMSLSLPETGSGTLSLSALGVIEKAAGNKVIVLGPGLSRQQETQDLVRSFLANIPCPVVLDADGLFALSGCQDFIKNSSYPVVLTPHPGEMARLLGVSSGEIQANRREIVEKAAREWQAVLVLKGAKTVVATPEGNLYVNPTGNPGMATGGSGDVLAGMIGALLAQGMKAEHAAAVAVYLHGAAGDEGARRGSQASLTAGDIIDYLPLIFQRLEERL</sequence>
<evidence type="ECO:0000256" key="5">
    <source>
        <dbReference type="ARBA" id="ARBA00022723"/>
    </source>
</evidence>
<dbReference type="CDD" id="cd01171">
    <property type="entry name" value="YXKO-related"/>
    <property type="match status" value="1"/>
</dbReference>
<dbReference type="HAMAP" id="MF_01965">
    <property type="entry name" value="NADHX_dehydratase"/>
    <property type="match status" value="1"/>
</dbReference>
<dbReference type="RefSeq" id="WP_148134831.1">
    <property type="nucleotide sequence ID" value="NZ_CP017634.1"/>
</dbReference>
<dbReference type="FunFam" id="3.40.50.10260:FF:000003">
    <property type="entry name" value="Multifunctional fusion protein"/>
    <property type="match status" value="1"/>
</dbReference>
<evidence type="ECO:0000259" key="20">
    <source>
        <dbReference type="PROSITE" id="PS51383"/>
    </source>
</evidence>
<dbReference type="EC" id="5.1.99.6" evidence="19"/>
<feature type="binding site" evidence="18">
    <location>
        <position position="132"/>
    </location>
    <ligand>
        <name>K(+)</name>
        <dbReference type="ChEBI" id="CHEBI:29103"/>
    </ligand>
</feature>
<comment type="catalytic activity">
    <reaction evidence="2 18 19">
        <text>(6R)-NADPHX = (6S)-NADPHX</text>
        <dbReference type="Rhea" id="RHEA:32227"/>
        <dbReference type="ChEBI" id="CHEBI:64076"/>
        <dbReference type="ChEBI" id="CHEBI:64077"/>
        <dbReference type="EC" id="5.1.99.6"/>
    </reaction>
</comment>
<keyword evidence="8 17" id="KW-0521">NADP</keyword>
<keyword evidence="11 18" id="KW-0413">Isomerase</keyword>
<dbReference type="PANTHER" id="PTHR12592:SF0">
    <property type="entry name" value="ATP-DEPENDENT (S)-NAD(P)H-HYDRATE DEHYDRATASE"/>
    <property type="match status" value="1"/>
</dbReference>
<evidence type="ECO:0000256" key="6">
    <source>
        <dbReference type="ARBA" id="ARBA00022741"/>
    </source>
</evidence>
<evidence type="ECO:0000256" key="10">
    <source>
        <dbReference type="ARBA" id="ARBA00023027"/>
    </source>
</evidence>
<dbReference type="PROSITE" id="PS51383">
    <property type="entry name" value="YJEF_C_3"/>
    <property type="match status" value="1"/>
</dbReference>
<keyword evidence="12 17" id="KW-0456">Lyase</keyword>
<feature type="domain" description="YjeF C-terminal" evidence="20">
    <location>
        <begin position="232"/>
        <end position="514"/>
    </location>
</feature>
<feature type="binding site" evidence="17">
    <location>
        <position position="388"/>
    </location>
    <ligand>
        <name>(6S)-NADPHX</name>
        <dbReference type="ChEBI" id="CHEBI:64076"/>
    </ligand>
</feature>
<dbReference type="PIRSF" id="PIRSF017184">
    <property type="entry name" value="Nnr"/>
    <property type="match status" value="1"/>
</dbReference>
<dbReference type="InterPro" id="IPR004443">
    <property type="entry name" value="YjeF_N_dom"/>
</dbReference>
<accession>A0A3G1KT23</accession>
<reference evidence="22 23" key="1">
    <citation type="submission" date="2016-10" db="EMBL/GenBank/DDBJ databases">
        <title>Complete Genome Sequence of Peptococcaceae strain DCMF.</title>
        <authorList>
            <person name="Edwards R.J."/>
            <person name="Holland S.I."/>
            <person name="Deshpande N.P."/>
            <person name="Wong Y.K."/>
            <person name="Ertan H."/>
            <person name="Manefield M."/>
            <person name="Russell T.L."/>
            <person name="Lee M.J."/>
        </authorList>
    </citation>
    <scope>NUCLEOTIDE SEQUENCE [LARGE SCALE GENOMIC DNA]</scope>
    <source>
        <strain evidence="22 23">DCMF</strain>
    </source>
</reference>
<feature type="binding site" evidence="18">
    <location>
        <begin position="60"/>
        <end position="64"/>
    </location>
    <ligand>
        <name>(6S)-NADPHX</name>
        <dbReference type="ChEBI" id="CHEBI:64076"/>
    </ligand>
</feature>
<evidence type="ECO:0000256" key="4">
    <source>
        <dbReference type="ARBA" id="ARBA00009524"/>
    </source>
</evidence>
<dbReference type="GO" id="GO:0005524">
    <property type="term" value="F:ATP binding"/>
    <property type="evidence" value="ECO:0007669"/>
    <property type="project" value="UniProtKB-UniRule"/>
</dbReference>
<dbReference type="NCBIfam" id="TIGR00196">
    <property type="entry name" value="yjeF_cterm"/>
    <property type="match status" value="1"/>
</dbReference>
<dbReference type="OrthoDB" id="9806925at2"/>
<dbReference type="Gene3D" id="3.40.50.10260">
    <property type="entry name" value="YjeF N-terminal domain"/>
    <property type="match status" value="1"/>
</dbReference>
<dbReference type="GO" id="GO:0110051">
    <property type="term" value="P:metabolite repair"/>
    <property type="evidence" value="ECO:0007669"/>
    <property type="project" value="TreeGrafter"/>
</dbReference>
<comment type="similarity">
    <text evidence="4 19">In the C-terminal section; belongs to the NnrD/CARKD family.</text>
</comment>
<dbReference type="KEGG" id="fwa:DCMF_13145"/>
<dbReference type="PROSITE" id="PS51385">
    <property type="entry name" value="YJEF_N"/>
    <property type="match status" value="1"/>
</dbReference>
<comment type="caution">
    <text evidence="18">Lacks conserved residue(s) required for the propagation of feature annotation.</text>
</comment>